<dbReference type="GO" id="GO:0006099">
    <property type="term" value="P:tricarboxylic acid cycle"/>
    <property type="evidence" value="ECO:0007669"/>
    <property type="project" value="UniProtKB-KW"/>
</dbReference>
<keyword evidence="4" id="KW-0816">Tricarboxylic acid cycle</keyword>
<dbReference type="InterPro" id="IPR048355">
    <property type="entry name" value="MS_C"/>
</dbReference>
<evidence type="ECO:0000256" key="8">
    <source>
        <dbReference type="ARBA" id="ARBA00023097"/>
    </source>
</evidence>
<keyword evidence="6" id="KW-0479">Metal-binding</keyword>
<dbReference type="NCBIfam" id="NF002825">
    <property type="entry name" value="PRK02999.1"/>
    <property type="match status" value="1"/>
</dbReference>
<dbReference type="Gene3D" id="3.20.20.360">
    <property type="entry name" value="Malate synthase, domain 3"/>
    <property type="match status" value="2"/>
</dbReference>
<dbReference type="InterPro" id="IPR006253">
    <property type="entry name" value="Malate_synthG"/>
</dbReference>
<keyword evidence="8" id="KW-0558">Oxidation</keyword>
<dbReference type="Pfam" id="PF20658">
    <property type="entry name" value="MSG_insertion"/>
    <property type="match status" value="1"/>
</dbReference>
<comment type="caution">
    <text evidence="14">The sequence shown here is derived from an EMBL/GenBank/DDBJ whole genome shotgun (WGS) entry which is preliminary data.</text>
</comment>
<organism evidence="14 15">
    <name type="scientific">Polarella glacialis</name>
    <name type="common">Dinoflagellate</name>
    <dbReference type="NCBI Taxonomy" id="89957"/>
    <lineage>
        <taxon>Eukaryota</taxon>
        <taxon>Sar</taxon>
        <taxon>Alveolata</taxon>
        <taxon>Dinophyceae</taxon>
        <taxon>Suessiales</taxon>
        <taxon>Suessiaceae</taxon>
        <taxon>Polarella</taxon>
    </lineage>
</organism>
<feature type="active site" description="Proton acceptor" evidence="10">
    <location>
        <position position="287"/>
    </location>
</feature>
<accession>A0A813JIH6</accession>
<name>A0A813JIH6_POLGL</name>
<dbReference type="GO" id="GO:0000287">
    <property type="term" value="F:magnesium ion binding"/>
    <property type="evidence" value="ECO:0007669"/>
    <property type="project" value="TreeGrafter"/>
</dbReference>
<evidence type="ECO:0000256" key="9">
    <source>
        <dbReference type="ARBA" id="ARBA00047918"/>
    </source>
</evidence>
<evidence type="ECO:0000256" key="3">
    <source>
        <dbReference type="ARBA" id="ARBA00022490"/>
    </source>
</evidence>
<keyword evidence="2" id="KW-0329">Glyoxylate bypass</keyword>
<dbReference type="Proteomes" id="UP000626109">
    <property type="component" value="Unassembled WGS sequence"/>
</dbReference>
<evidence type="ECO:0008006" key="16">
    <source>
        <dbReference type="Google" id="ProtNLM"/>
    </source>
</evidence>
<feature type="domain" description="Malate synthase TIM barrel" evidence="11">
    <location>
        <begin position="285"/>
        <end position="517"/>
    </location>
</feature>
<dbReference type="Pfam" id="PF01274">
    <property type="entry name" value="MS_TIM-barrel"/>
    <property type="match status" value="1"/>
</dbReference>
<dbReference type="EMBL" id="CAJNNW010025678">
    <property type="protein sequence ID" value="CAE8678313.1"/>
    <property type="molecule type" value="Genomic_DNA"/>
</dbReference>
<dbReference type="InterPro" id="IPR046363">
    <property type="entry name" value="MS_N_TIM-barrel_dom"/>
</dbReference>
<evidence type="ECO:0000256" key="10">
    <source>
        <dbReference type="PIRSR" id="PIRSR601465-50"/>
    </source>
</evidence>
<dbReference type="Pfam" id="PF20659">
    <property type="entry name" value="MS_C"/>
    <property type="match status" value="1"/>
</dbReference>
<dbReference type="InterPro" id="IPR011076">
    <property type="entry name" value="Malate_synth_sf"/>
</dbReference>
<evidence type="ECO:0000256" key="2">
    <source>
        <dbReference type="ARBA" id="ARBA00022435"/>
    </source>
</evidence>
<gene>
    <name evidence="14" type="ORF">PGLA2088_LOCUS20736</name>
</gene>
<evidence type="ECO:0000256" key="7">
    <source>
        <dbReference type="ARBA" id="ARBA00022842"/>
    </source>
</evidence>
<evidence type="ECO:0000256" key="4">
    <source>
        <dbReference type="ARBA" id="ARBA00022532"/>
    </source>
</evidence>
<protein>
    <recommendedName>
        <fullName evidence="16">Malate synthase</fullName>
    </recommendedName>
</protein>
<dbReference type="InterPro" id="IPR044856">
    <property type="entry name" value="Malate_synth_C_sf"/>
</dbReference>
<feature type="active site" description="Proton donor" evidence="10">
    <location>
        <position position="578"/>
    </location>
</feature>
<evidence type="ECO:0000313" key="14">
    <source>
        <dbReference type="EMBL" id="CAE8678313.1"/>
    </source>
</evidence>
<dbReference type="GO" id="GO:0009436">
    <property type="term" value="P:glyoxylate catabolic process"/>
    <property type="evidence" value="ECO:0007669"/>
    <property type="project" value="TreeGrafter"/>
</dbReference>
<evidence type="ECO:0000259" key="13">
    <source>
        <dbReference type="Pfam" id="PF20659"/>
    </source>
</evidence>
<dbReference type="InterPro" id="IPR048357">
    <property type="entry name" value="MSG_insertion"/>
</dbReference>
<keyword evidence="3" id="KW-0963">Cytoplasm</keyword>
<dbReference type="GO" id="GO:0005829">
    <property type="term" value="C:cytosol"/>
    <property type="evidence" value="ECO:0007669"/>
    <property type="project" value="TreeGrafter"/>
</dbReference>
<dbReference type="SUPFAM" id="SSF51645">
    <property type="entry name" value="Malate synthase G"/>
    <property type="match status" value="1"/>
</dbReference>
<dbReference type="GO" id="GO:0004474">
    <property type="term" value="F:malate synthase activity"/>
    <property type="evidence" value="ECO:0007669"/>
    <property type="project" value="UniProtKB-EC"/>
</dbReference>
<dbReference type="InterPro" id="IPR001465">
    <property type="entry name" value="Malate_synthase_TIM"/>
</dbReference>
<evidence type="ECO:0000256" key="1">
    <source>
        <dbReference type="ARBA" id="ARBA00001946"/>
    </source>
</evidence>
<proteinExistence type="predicted"/>
<evidence type="ECO:0000259" key="12">
    <source>
        <dbReference type="Pfam" id="PF20658"/>
    </source>
</evidence>
<sequence>MPDRGPVSVTSQFIDPEIALIPAPQLVVPSDNARYVLNAVNARWGSLFDALYGFDVIPETKMQENSGGGAGFDLSGKKAPAPPTGGYNPLRGEAVIEFANGLLDEIAPLAIGNWSEVARLWPKFVGSSQQLNLLMKSGVTTSLRTPSLFVGSCGNLGPPAADNVPKASSPSVPDIGRIFLKHNGLHLILEIDRDDPIGQSALSGIKDITMESALSAILDMEDSVSAVDAMDKSRVYSNICGVLRGSLEAPFVKDGQALTRCLNDDIWFRDAKGEASSIPGRAIALVRNVGHHMFTDMVYTQDGKQVPEGFIDCIITVSAALHDLRGMSRFMNSRTGSVYIVKPKMHGPEEVALTSRLFGRVEEFFGLRRNTIKMGIMDEERRTSANLRECLHEAAERVFFINTGFLDRTGDEIHTCMLAGPVVKKADIKAQPWIKAYEDLNVDVGLFSGFQGKGQIGKGMWAKPDSMKAMLEAKISEPMAGASTAWVPSPAAAALHSIHYHRVDVPSRQMQISTRPPARIETLLEPPLIRGSMPSKEEIIHEVRENAQSILGYVVRWVDLGVGCSKVPDLSNVGLMEDRATLRISSQLMANWLHHGLITKEELEATFKEMAKVVDLQNARDKAYTPMAQDPSSNIAFQASLKLCLDGQNAPNGYTEYTLHEARRQLKARGARSRQNLFKLEFLLMRRAPSIDSTDAARGVMLTESRADIRFQPTTAEALGGQSIEEFRVALAKRLEVSKFLVRLRWPRGHEAGASLADEDEAMSLRGHSLDLCVADESEVISMAFWKLDSDEAGFVDSKKLLAGLSTLLEDGEEIGQEDLEGLEVPDAFKQFGHSHVGARALDRQQFERLLLFEGDAFENLRSLLFKLGGA</sequence>
<reference evidence="14" key="1">
    <citation type="submission" date="2021-02" db="EMBL/GenBank/DDBJ databases">
        <authorList>
            <person name="Dougan E. K."/>
            <person name="Rhodes N."/>
            <person name="Thang M."/>
            <person name="Chan C."/>
        </authorList>
    </citation>
    <scope>NUCLEOTIDE SEQUENCE</scope>
</reference>
<dbReference type="AlphaFoldDB" id="A0A813JIH6"/>
<feature type="domain" description="Malate synthase C-terminal" evidence="13">
    <location>
        <begin position="538"/>
        <end position="626"/>
    </location>
</feature>
<keyword evidence="7" id="KW-0460">Magnesium</keyword>
<evidence type="ECO:0000256" key="5">
    <source>
        <dbReference type="ARBA" id="ARBA00022679"/>
    </source>
</evidence>
<evidence type="ECO:0000256" key="6">
    <source>
        <dbReference type="ARBA" id="ARBA00022723"/>
    </source>
</evidence>
<comment type="catalytic activity">
    <reaction evidence="9">
        <text>glyoxylate + acetyl-CoA + H2O = (S)-malate + CoA + H(+)</text>
        <dbReference type="Rhea" id="RHEA:18181"/>
        <dbReference type="ChEBI" id="CHEBI:15377"/>
        <dbReference type="ChEBI" id="CHEBI:15378"/>
        <dbReference type="ChEBI" id="CHEBI:15589"/>
        <dbReference type="ChEBI" id="CHEBI:36655"/>
        <dbReference type="ChEBI" id="CHEBI:57287"/>
        <dbReference type="ChEBI" id="CHEBI:57288"/>
        <dbReference type="EC" id="2.3.3.9"/>
    </reaction>
</comment>
<keyword evidence="5" id="KW-0808">Transferase</keyword>
<feature type="domain" description="Malate synthase G alpha-beta insertion" evidence="12">
    <location>
        <begin position="87"/>
        <end position="159"/>
    </location>
</feature>
<comment type="cofactor">
    <cofactor evidence="1">
        <name>Mg(2+)</name>
        <dbReference type="ChEBI" id="CHEBI:18420"/>
    </cofactor>
</comment>
<dbReference type="PANTHER" id="PTHR42739">
    <property type="entry name" value="MALATE SYNTHASE G"/>
    <property type="match status" value="1"/>
</dbReference>
<dbReference type="Gene3D" id="1.20.1220.12">
    <property type="entry name" value="Malate synthase, domain III"/>
    <property type="match status" value="1"/>
</dbReference>
<evidence type="ECO:0000313" key="15">
    <source>
        <dbReference type="Proteomes" id="UP000626109"/>
    </source>
</evidence>
<dbReference type="PANTHER" id="PTHR42739:SF1">
    <property type="entry name" value="MALATE SYNTHASE G"/>
    <property type="match status" value="1"/>
</dbReference>
<dbReference type="GO" id="GO:0006097">
    <property type="term" value="P:glyoxylate cycle"/>
    <property type="evidence" value="ECO:0007669"/>
    <property type="project" value="UniProtKB-KW"/>
</dbReference>
<evidence type="ECO:0000259" key="11">
    <source>
        <dbReference type="Pfam" id="PF01274"/>
    </source>
</evidence>